<gene>
    <name evidence="2" type="ORF">GGD40_001096</name>
</gene>
<evidence type="ECO:0000313" key="3">
    <source>
        <dbReference type="Proteomes" id="UP000540929"/>
    </source>
</evidence>
<feature type="region of interest" description="Disordered" evidence="1">
    <location>
        <begin position="67"/>
        <end position="110"/>
    </location>
</feature>
<dbReference type="RefSeq" id="WP_179743022.1">
    <property type="nucleotide sequence ID" value="NZ_JACCAS010000001.1"/>
</dbReference>
<dbReference type="AlphaFoldDB" id="A0A7Y9WIZ2"/>
<reference evidence="2 3" key="1">
    <citation type="submission" date="2020-07" db="EMBL/GenBank/DDBJ databases">
        <title>Exploring microbial biodiversity for novel pathways involved in the catabolism of aromatic compounds derived from lignin.</title>
        <authorList>
            <person name="Elkins J."/>
        </authorList>
    </citation>
    <scope>NUCLEOTIDE SEQUENCE [LARGE SCALE GENOMIC DNA]</scope>
    <source>
        <strain evidence="2 3">H2C3C</strain>
    </source>
</reference>
<keyword evidence="3" id="KW-1185">Reference proteome</keyword>
<evidence type="ECO:0000313" key="2">
    <source>
        <dbReference type="EMBL" id="NYH21617.1"/>
    </source>
</evidence>
<name>A0A7Y9WIZ2_9BURK</name>
<dbReference type="EMBL" id="JACCAS010000001">
    <property type="protein sequence ID" value="NYH21617.1"/>
    <property type="molecule type" value="Genomic_DNA"/>
</dbReference>
<accession>A0A7Y9WIZ2</accession>
<proteinExistence type="predicted"/>
<dbReference type="Proteomes" id="UP000540929">
    <property type="component" value="Unassembled WGS sequence"/>
</dbReference>
<evidence type="ECO:0000256" key="1">
    <source>
        <dbReference type="SAM" id="MobiDB-lite"/>
    </source>
</evidence>
<organism evidence="2 3">
    <name type="scientific">Paraburkholderia bryophila</name>
    <dbReference type="NCBI Taxonomy" id="420952"/>
    <lineage>
        <taxon>Bacteria</taxon>
        <taxon>Pseudomonadati</taxon>
        <taxon>Pseudomonadota</taxon>
        <taxon>Betaproteobacteria</taxon>
        <taxon>Burkholderiales</taxon>
        <taxon>Burkholderiaceae</taxon>
        <taxon>Paraburkholderia</taxon>
    </lineage>
</organism>
<protein>
    <submittedName>
        <fullName evidence="2">Uncharacterized protein</fullName>
    </submittedName>
</protein>
<comment type="caution">
    <text evidence="2">The sequence shown here is derived from an EMBL/GenBank/DDBJ whole genome shotgun (WGS) entry which is preliminary data.</text>
</comment>
<sequence>MINDDLQQPDLLAGSDAIFPVFLRTNVSPDSGEPQTQLSGGPFAYETGYICNVAIADEIVEMIRNSGESTEVQQHHDVPLTPKAPAPSSTQPAVNTPPVPKKKNKNDTADHQQLIDRLNKPPHVIEFQGVILDRNERLQIIAAIALCESGHDPFTAENRDTEFHAQPSPSLSYGRLVHIGLSYGIIQFTQDSGSLGKLLQRMVQKDSAKFAEVFGDNYAELIALTTTGIDVSNVDYASGQAHWNSIRHTSEGTHLAYLAAHHTLPVSSEIRGKRVQPIAVNVGGLKQDLWEGKWATRFVEAGKVDAFQEAELDFAVEGYMNPALKFCKDKNIRSALGIAFVTACAIRGAKKMLITAAAKCCGVAVPFVSGDDEKRAVEYIAHLDPTHANTLAGIPVQRDEIVRAKTLLKDETGFLAEDLYYPATYTSEYDH</sequence>